<evidence type="ECO:0000313" key="1">
    <source>
        <dbReference type="EMBL" id="TWF41385.1"/>
    </source>
</evidence>
<sequence>MLQNRVDPFGYLIKTSARGGWMGNRGILHDEQQHICRAYKSTAWITCVLQFKNRKRTVMTPGRYTELFFLDEATAFSAGHRPCFECRRSAYQHFKSCWLAGNPQYGFTAEVSIQEIDKILHQERINRTKEKVTYEDTFGQLPDGAFIVINEQPCLVFRQMAYPWSPFGYGAPIAISPNETGTVLTPASIIRAFKAGYIPEIILPVI</sequence>
<accession>A0A561PTF1</accession>
<dbReference type="Proteomes" id="UP000320811">
    <property type="component" value="Unassembled WGS sequence"/>
</dbReference>
<reference evidence="1 2" key="1">
    <citation type="submission" date="2019-06" db="EMBL/GenBank/DDBJ databases">
        <title>Sorghum-associated microbial communities from plants grown in Nebraska, USA.</title>
        <authorList>
            <person name="Schachtman D."/>
        </authorList>
    </citation>
    <scope>NUCLEOTIDE SEQUENCE [LARGE SCALE GENOMIC DNA]</scope>
    <source>
        <strain evidence="1 2">1209</strain>
    </source>
</reference>
<dbReference type="EMBL" id="VIWO01000003">
    <property type="protein sequence ID" value="TWF41385.1"/>
    <property type="molecule type" value="Genomic_DNA"/>
</dbReference>
<dbReference type="RefSeq" id="WP_145668928.1">
    <property type="nucleotide sequence ID" value="NZ_VIWO01000003.1"/>
</dbReference>
<dbReference type="AlphaFoldDB" id="A0A561PTF1"/>
<dbReference type="OrthoDB" id="9783680at2"/>
<organism evidence="1 2">
    <name type="scientific">Chitinophaga polysaccharea</name>
    <dbReference type="NCBI Taxonomy" id="1293035"/>
    <lineage>
        <taxon>Bacteria</taxon>
        <taxon>Pseudomonadati</taxon>
        <taxon>Bacteroidota</taxon>
        <taxon>Chitinophagia</taxon>
        <taxon>Chitinophagales</taxon>
        <taxon>Chitinophagaceae</taxon>
        <taxon>Chitinophaga</taxon>
    </lineage>
</organism>
<gene>
    <name evidence="1" type="ORF">FHW36_103189</name>
</gene>
<protein>
    <submittedName>
        <fullName evidence="1">Uncharacterized protein</fullName>
    </submittedName>
</protein>
<comment type="caution">
    <text evidence="1">The sequence shown here is derived from an EMBL/GenBank/DDBJ whole genome shotgun (WGS) entry which is preliminary data.</text>
</comment>
<evidence type="ECO:0000313" key="2">
    <source>
        <dbReference type="Proteomes" id="UP000320811"/>
    </source>
</evidence>
<name>A0A561PTF1_9BACT</name>
<keyword evidence="2" id="KW-1185">Reference proteome</keyword>
<proteinExistence type="predicted"/>